<dbReference type="AlphaFoldDB" id="A0AAV4Q1M5"/>
<evidence type="ECO:0000313" key="1">
    <source>
        <dbReference type="EMBL" id="GIY02334.1"/>
    </source>
</evidence>
<sequence>MENFRAITTESGPLGKISSGMSHIQESFFLFHSPRHGIRKENKCQVLYEDNELLKRKTHQNQTVTICKITMPFTDVLSVFDETRENLQSTWPDYFCQSCNEAEKPATATMDNLPGR</sequence>
<protein>
    <submittedName>
        <fullName evidence="1">Uncharacterized protein</fullName>
    </submittedName>
</protein>
<comment type="caution">
    <text evidence="1">The sequence shown here is derived from an EMBL/GenBank/DDBJ whole genome shotgun (WGS) entry which is preliminary data.</text>
</comment>
<evidence type="ECO:0000313" key="2">
    <source>
        <dbReference type="Proteomes" id="UP001054945"/>
    </source>
</evidence>
<dbReference type="EMBL" id="BPLR01005436">
    <property type="protein sequence ID" value="GIY02334.1"/>
    <property type="molecule type" value="Genomic_DNA"/>
</dbReference>
<reference evidence="1 2" key="1">
    <citation type="submission" date="2021-06" db="EMBL/GenBank/DDBJ databases">
        <title>Caerostris extrusa draft genome.</title>
        <authorList>
            <person name="Kono N."/>
            <person name="Arakawa K."/>
        </authorList>
    </citation>
    <scope>NUCLEOTIDE SEQUENCE [LARGE SCALE GENOMIC DNA]</scope>
</reference>
<name>A0AAV4Q1M5_CAEEX</name>
<gene>
    <name evidence="1" type="ORF">CEXT_543031</name>
</gene>
<proteinExistence type="predicted"/>
<keyword evidence="2" id="KW-1185">Reference proteome</keyword>
<dbReference type="Proteomes" id="UP001054945">
    <property type="component" value="Unassembled WGS sequence"/>
</dbReference>
<accession>A0AAV4Q1M5</accession>
<organism evidence="1 2">
    <name type="scientific">Caerostris extrusa</name>
    <name type="common">Bark spider</name>
    <name type="synonym">Caerostris bankana</name>
    <dbReference type="NCBI Taxonomy" id="172846"/>
    <lineage>
        <taxon>Eukaryota</taxon>
        <taxon>Metazoa</taxon>
        <taxon>Ecdysozoa</taxon>
        <taxon>Arthropoda</taxon>
        <taxon>Chelicerata</taxon>
        <taxon>Arachnida</taxon>
        <taxon>Araneae</taxon>
        <taxon>Araneomorphae</taxon>
        <taxon>Entelegynae</taxon>
        <taxon>Araneoidea</taxon>
        <taxon>Araneidae</taxon>
        <taxon>Caerostris</taxon>
    </lineage>
</organism>